<evidence type="ECO:0000256" key="4">
    <source>
        <dbReference type="ARBA" id="ARBA00023015"/>
    </source>
</evidence>
<reference evidence="9" key="1">
    <citation type="submission" date="2021-04" db="EMBL/GenBank/DDBJ databases">
        <title>A novel Synergistetes isolate from a pyrite-forming mixed culture.</title>
        <authorList>
            <person name="Bunk B."/>
            <person name="Sproer C."/>
            <person name="Spring S."/>
            <person name="Pester M."/>
        </authorList>
    </citation>
    <scope>NUCLEOTIDE SEQUENCE [LARGE SCALE GENOMIC DNA]</scope>
    <source>
        <strain evidence="9">J.5.4.2-T.3.5.2</strain>
    </source>
</reference>
<accession>A0A9Q7EYP9</accession>
<dbReference type="KEGG" id="aram:KAR29_07515"/>
<keyword evidence="5 6" id="KW-0804">Transcription</keyword>
<dbReference type="EMBL" id="CP072943">
    <property type="protein sequence ID" value="QTX33730.1"/>
    <property type="molecule type" value="Genomic_DNA"/>
</dbReference>
<organism evidence="8 9">
    <name type="scientific">Aminithiophilus ramosus</name>
    <dbReference type="NCBI Taxonomy" id="3029084"/>
    <lineage>
        <taxon>Bacteria</taxon>
        <taxon>Thermotogati</taxon>
        <taxon>Synergistota</taxon>
        <taxon>Synergistia</taxon>
        <taxon>Synergistales</taxon>
        <taxon>Aminithiophilaceae</taxon>
        <taxon>Aminithiophilus</taxon>
    </lineage>
</organism>
<comment type="function">
    <text evidence="6">Involved in transcription antitermination. Required for transcription of ribosomal RNA (rRNA) genes. Binds specifically to the boxA antiterminator sequence of the ribosomal RNA (rrn) operons.</text>
</comment>
<dbReference type="Proteomes" id="UP000671879">
    <property type="component" value="Chromosome"/>
</dbReference>
<dbReference type="PANTHER" id="PTHR11078">
    <property type="entry name" value="N UTILIZATION SUBSTANCE PROTEIN B-RELATED"/>
    <property type="match status" value="1"/>
</dbReference>
<dbReference type="InterPro" id="IPR006027">
    <property type="entry name" value="NusB_RsmB_TIM44"/>
</dbReference>
<dbReference type="InterPro" id="IPR011605">
    <property type="entry name" value="NusB_fam"/>
</dbReference>
<evidence type="ECO:0000313" key="8">
    <source>
        <dbReference type="EMBL" id="QTX33730.1"/>
    </source>
</evidence>
<keyword evidence="3 6" id="KW-0694">RNA-binding</keyword>
<dbReference type="InterPro" id="IPR035926">
    <property type="entry name" value="NusB-like_sf"/>
</dbReference>
<dbReference type="GO" id="GO:0003723">
    <property type="term" value="F:RNA binding"/>
    <property type="evidence" value="ECO:0007669"/>
    <property type="project" value="UniProtKB-UniRule"/>
</dbReference>
<proteinExistence type="inferred from homology"/>
<dbReference type="GO" id="GO:0031564">
    <property type="term" value="P:transcription antitermination"/>
    <property type="evidence" value="ECO:0007669"/>
    <property type="project" value="UniProtKB-KW"/>
</dbReference>
<dbReference type="Pfam" id="PF01029">
    <property type="entry name" value="NusB"/>
    <property type="match status" value="1"/>
</dbReference>
<dbReference type="AlphaFoldDB" id="A0A9Q7EYP9"/>
<dbReference type="NCBIfam" id="TIGR01951">
    <property type="entry name" value="nusB"/>
    <property type="match status" value="1"/>
</dbReference>
<keyword evidence="9" id="KW-1185">Reference proteome</keyword>
<gene>
    <name evidence="6 8" type="primary">nusB</name>
    <name evidence="8" type="ORF">KAR29_07515</name>
</gene>
<comment type="similarity">
    <text evidence="1 6">Belongs to the NusB family.</text>
</comment>
<name>A0A9Q7EYP9_9BACT</name>
<dbReference type="GO" id="GO:0005829">
    <property type="term" value="C:cytosol"/>
    <property type="evidence" value="ECO:0007669"/>
    <property type="project" value="TreeGrafter"/>
</dbReference>
<dbReference type="CDD" id="cd00619">
    <property type="entry name" value="Terminator_NusB"/>
    <property type="match status" value="1"/>
</dbReference>
<feature type="domain" description="NusB/RsmB/TIM44" evidence="7">
    <location>
        <begin position="12"/>
        <end position="137"/>
    </location>
</feature>
<evidence type="ECO:0000256" key="5">
    <source>
        <dbReference type="ARBA" id="ARBA00023163"/>
    </source>
</evidence>
<evidence type="ECO:0000256" key="2">
    <source>
        <dbReference type="ARBA" id="ARBA00022814"/>
    </source>
</evidence>
<evidence type="ECO:0000259" key="7">
    <source>
        <dbReference type="Pfam" id="PF01029"/>
    </source>
</evidence>
<evidence type="ECO:0000256" key="6">
    <source>
        <dbReference type="HAMAP-Rule" id="MF_00073"/>
    </source>
</evidence>
<dbReference type="Gene3D" id="1.10.940.10">
    <property type="entry name" value="NusB-like"/>
    <property type="match status" value="1"/>
</dbReference>
<evidence type="ECO:0000256" key="3">
    <source>
        <dbReference type="ARBA" id="ARBA00022884"/>
    </source>
</evidence>
<evidence type="ECO:0000256" key="1">
    <source>
        <dbReference type="ARBA" id="ARBA00005952"/>
    </source>
</evidence>
<dbReference type="SUPFAM" id="SSF48013">
    <property type="entry name" value="NusB-like"/>
    <property type="match status" value="1"/>
</dbReference>
<keyword evidence="2 6" id="KW-0889">Transcription antitermination</keyword>
<dbReference type="GO" id="GO:0006353">
    <property type="term" value="P:DNA-templated transcription termination"/>
    <property type="evidence" value="ECO:0007669"/>
    <property type="project" value="UniProtKB-UniRule"/>
</dbReference>
<dbReference type="PANTHER" id="PTHR11078:SF3">
    <property type="entry name" value="ANTITERMINATION NUSB DOMAIN-CONTAINING PROTEIN"/>
    <property type="match status" value="1"/>
</dbReference>
<evidence type="ECO:0000313" key="9">
    <source>
        <dbReference type="Proteomes" id="UP000671879"/>
    </source>
</evidence>
<sequence>MERSLMPQRRRRSREIALQILYSLDMGPDQSPQGALALFPLEEEETDVVDYASRLVRGVWEKRFDIDDLLRTYLTGWRPERLVAVDRTAVRMALYEGVVEKLTPVAVAISEAVELAKRFGTEDSGRFVNGVLGRIVRELEGVSDLRADETE</sequence>
<keyword evidence="4 6" id="KW-0805">Transcription regulation</keyword>
<protein>
    <recommendedName>
        <fullName evidence="6">Transcription antitermination protein NusB</fullName>
    </recommendedName>
    <alternativeName>
        <fullName evidence="6">Antitermination factor NusB</fullName>
    </alternativeName>
</protein>
<dbReference type="HAMAP" id="MF_00073">
    <property type="entry name" value="NusB"/>
    <property type="match status" value="1"/>
</dbReference>